<dbReference type="InterPro" id="IPR029033">
    <property type="entry name" value="His_PPase_superfam"/>
</dbReference>
<comment type="subcellular location">
    <subcellularLocation>
        <location evidence="10">Cytoplasm</location>
        <location evidence="10">Cytosol</location>
    </subcellularLocation>
</comment>
<name>A0A0G4J7C4_PLABS</name>
<dbReference type="PANTHER" id="PTHR12750:SF9">
    <property type="entry name" value="INOSITOL HEXAKISPHOSPHATE AND DIPHOSPHOINOSITOL-PENTAKISPHOSPHATE KINASE"/>
    <property type="match status" value="1"/>
</dbReference>
<dbReference type="InterPro" id="IPR000560">
    <property type="entry name" value="His_Pase_clade-2"/>
</dbReference>
<dbReference type="FunFam" id="3.30.470.20:FF:000036">
    <property type="entry name" value="Inositol hexakisphosphate and diphosphoinositol-pentakisphosphate kinase"/>
    <property type="match status" value="1"/>
</dbReference>
<evidence type="ECO:0000256" key="5">
    <source>
        <dbReference type="ARBA" id="ARBA00022741"/>
    </source>
</evidence>
<dbReference type="SUPFAM" id="SSF56059">
    <property type="entry name" value="Glutathione synthetase ATP-binding domain-like"/>
    <property type="match status" value="1"/>
</dbReference>
<keyword evidence="4 10" id="KW-0808">Transferase</keyword>
<feature type="domain" description="VIP1 N-terminal" evidence="11">
    <location>
        <begin position="7"/>
        <end position="97"/>
    </location>
</feature>
<comment type="catalytic activity">
    <reaction evidence="9">
        <text>1D-myo-inositol hexakisphosphate + ATP = 1-diphospho-1D-myo-inositol 2,3,4,5,6-pentakisphosphate + ADP</text>
        <dbReference type="Rhea" id="RHEA:37459"/>
        <dbReference type="ChEBI" id="CHEBI:30616"/>
        <dbReference type="ChEBI" id="CHEBI:58130"/>
        <dbReference type="ChEBI" id="CHEBI:74946"/>
        <dbReference type="ChEBI" id="CHEBI:456216"/>
        <dbReference type="EC" id="2.7.4.24"/>
    </reaction>
    <physiologicalReaction direction="left-to-right" evidence="9">
        <dbReference type="Rhea" id="RHEA:37460"/>
    </physiologicalReaction>
</comment>
<keyword evidence="2 10" id="KW-0963">Cytoplasm</keyword>
<dbReference type="SUPFAM" id="SSF53254">
    <property type="entry name" value="Phosphoglycerate mutase-like"/>
    <property type="match status" value="1"/>
</dbReference>
<evidence type="ECO:0000259" key="11">
    <source>
        <dbReference type="Pfam" id="PF18086"/>
    </source>
</evidence>
<dbReference type="GO" id="GO:0032958">
    <property type="term" value="P:inositol phosphate biosynthetic process"/>
    <property type="evidence" value="ECO:0007669"/>
    <property type="project" value="TreeGrafter"/>
</dbReference>
<evidence type="ECO:0000313" key="12">
    <source>
        <dbReference type="EMBL" id="CEP03490.1"/>
    </source>
</evidence>
<protein>
    <recommendedName>
        <fullName evidence="10">Inositol hexakisphosphate and diphosphoinositol-pentakisphosphate kinase</fullName>
        <ecNumber evidence="10">2.7.4.24</ecNumber>
    </recommendedName>
</protein>
<evidence type="ECO:0000256" key="9">
    <source>
        <dbReference type="ARBA" id="ARBA00034629"/>
    </source>
</evidence>
<dbReference type="OMA" id="HTICMAS"/>
<dbReference type="GO" id="GO:0005829">
    <property type="term" value="C:cytosol"/>
    <property type="evidence" value="ECO:0007669"/>
    <property type="project" value="UniProtKB-SubCell"/>
</dbReference>
<dbReference type="OrthoDB" id="18042at2759"/>
<evidence type="ECO:0000256" key="4">
    <source>
        <dbReference type="ARBA" id="ARBA00022679"/>
    </source>
</evidence>
<dbReference type="Gene3D" id="3.40.50.1240">
    <property type="entry name" value="Phosphoglycerate mutase-like"/>
    <property type="match status" value="1"/>
</dbReference>
<keyword evidence="13" id="KW-1185">Reference proteome</keyword>
<sequence length="845" mass="94775">MAMVDVVVVGVCAMAKKVQSQPMRELLDRLSAYGDMQVVVFPESIILGEPVAQWPRVHCLIAFYSHGFPLEKAIEYSRIEPRPFLVNDLEAQKVLKDRRSVYRVLEENGIPVPFHVVMDRDPGAIPPTLEEFDDRIIIDGHVLEKPFVEKPVEADDHNINVYYPGGGGCRHLFRKVKNRSSEVLQENRVRRVGSYVYEKFVPTGRDIKVFAVGQDYAYSESRKSPTVDGIVERNRFGKERRQTERLTDSELAMASCVTRCFRQTVCGLDILRDGSKSYVIDVNGWSFVKGSSLYYDECSRILRQTCLSSPQVLQLNRPRRQLLGIVAVFRHSDRTPKQKLKISITDMEVIQMFFPDGLDPVPPVEFKLKRSSELEALSNIIRSLRERDPKYDAQFSGIATVLAANFVSTKVQIKLDVRADEELFAMIICKWGGEMTAAGVVQSQSLGRRLRQDILDCGADPNVIIPGTRAYSGLEHRVRCSAETFLRTFTNGRESALQITVEDGGDVSRLLDDTSASKNAVEASKVRLLSVLMSHVRGCVFDPDLQVAAKNALRSIDNPVERLTRLLASTKALITYLESQLPGLTGSAYHGESWQLLLMRWKRMYKCLFDSSTGVWDVTKVPDIFDSALYDMLHNADRLPELKELLGPVHHNARILADFVVPQEFGISLDEKRSLAAMLSAPLNAAIASHCKEISKVVRENDHPRCFLYFTNESHMHALRNALLVFGIAANRTVATNLEHMQLGYCSHAIFRVFRHGRIFALWNSMSALLTLFIEDGSCSVSTEFSPGAVEHPSLVTESHVQKVAVPTPLGSIPLQQFCESVGNTLPQPISRVSSRSNTSLSTTR</sequence>
<dbReference type="STRING" id="37360.A0A0G4J7C4"/>
<evidence type="ECO:0000313" key="13">
    <source>
        <dbReference type="Proteomes" id="UP000039324"/>
    </source>
</evidence>
<evidence type="ECO:0000256" key="6">
    <source>
        <dbReference type="ARBA" id="ARBA00022777"/>
    </source>
</evidence>
<dbReference type="EC" id="2.7.4.24" evidence="10"/>
<dbReference type="InterPro" id="IPR037446">
    <property type="entry name" value="His_Pase_VIP1"/>
</dbReference>
<proteinExistence type="inferred from homology"/>
<comment type="catalytic activity">
    <reaction evidence="8">
        <text>5-diphospho-1D-myo-inositol 1,2,3,4,6-pentakisphosphate + ATP + H(+) = 1,5-bis(diphospho)-1D-myo-inositol 2,3,4,6-tetrakisphosphate + ADP</text>
        <dbReference type="Rhea" id="RHEA:10276"/>
        <dbReference type="ChEBI" id="CHEBI:15378"/>
        <dbReference type="ChEBI" id="CHEBI:30616"/>
        <dbReference type="ChEBI" id="CHEBI:58628"/>
        <dbReference type="ChEBI" id="CHEBI:77983"/>
        <dbReference type="ChEBI" id="CHEBI:456216"/>
        <dbReference type="EC" id="2.7.4.24"/>
    </reaction>
    <physiologicalReaction direction="left-to-right" evidence="8">
        <dbReference type="Rhea" id="RHEA:10277"/>
    </physiologicalReaction>
</comment>
<keyword evidence="7 10" id="KW-0067">ATP-binding</keyword>
<evidence type="ECO:0000256" key="1">
    <source>
        <dbReference type="ARBA" id="ARBA00005609"/>
    </source>
</evidence>
<dbReference type="Gene3D" id="3.30.470.20">
    <property type="entry name" value="ATP-grasp fold, B domain"/>
    <property type="match status" value="1"/>
</dbReference>
<organism evidence="12 13">
    <name type="scientific">Plasmodiophora brassicae</name>
    <name type="common">Clubroot disease agent</name>
    <dbReference type="NCBI Taxonomy" id="37360"/>
    <lineage>
        <taxon>Eukaryota</taxon>
        <taxon>Sar</taxon>
        <taxon>Rhizaria</taxon>
        <taxon>Endomyxa</taxon>
        <taxon>Phytomyxea</taxon>
        <taxon>Plasmodiophorida</taxon>
        <taxon>Plasmodiophoridae</taxon>
        <taxon>Plasmodiophora</taxon>
    </lineage>
</organism>
<dbReference type="PANTHER" id="PTHR12750">
    <property type="entry name" value="DIPHOSPHOINOSITOL PENTAKISPHOSPHATE KINASE"/>
    <property type="match status" value="1"/>
</dbReference>
<dbReference type="GO" id="GO:0052723">
    <property type="term" value="F:inositol hexakisphosphate 1-kinase activity"/>
    <property type="evidence" value="ECO:0007669"/>
    <property type="project" value="RHEA"/>
</dbReference>
<dbReference type="AlphaFoldDB" id="A0A0G4J7C4"/>
<dbReference type="GO" id="GO:0006020">
    <property type="term" value="P:inositol metabolic process"/>
    <property type="evidence" value="ECO:0007669"/>
    <property type="project" value="TreeGrafter"/>
</dbReference>
<evidence type="ECO:0000256" key="3">
    <source>
        <dbReference type="ARBA" id="ARBA00022553"/>
    </source>
</evidence>
<keyword evidence="6 10" id="KW-0418">Kinase</keyword>
<dbReference type="GO" id="GO:0033857">
    <property type="term" value="F:5-diphosphoinositol pentakisphosphate 1-kinase activity"/>
    <property type="evidence" value="ECO:0007669"/>
    <property type="project" value="TreeGrafter"/>
</dbReference>
<comment type="function">
    <text evidence="10">Bifunctional inositol kinase that acts in concert with the IP6K kinases to synthesize the diphosphate group-containing inositol pyrophosphates diphosphoinositol pentakisphosphate, PP-InsP5, and bis-diphosphoinositol tetrakisphosphate, (PP)2-InsP4. PP-InsP5 and (PP)2-InsP4, also respectively called InsP7 and InsP8, may regulate a variety of cellular processes, including apoptosis, vesicle trafficking, cytoskeletal dynamics, and exocytosis. Phosphorylates inositol hexakisphosphate (InsP6).</text>
</comment>
<dbReference type="Gene3D" id="3.40.50.11950">
    <property type="match status" value="1"/>
</dbReference>
<evidence type="ECO:0000256" key="7">
    <source>
        <dbReference type="ARBA" id="ARBA00022840"/>
    </source>
</evidence>
<keyword evidence="5 10" id="KW-0547">Nucleotide-binding</keyword>
<keyword evidence="3" id="KW-0597">Phosphoprotein</keyword>
<dbReference type="InterPro" id="IPR040557">
    <property type="entry name" value="VIP1_N"/>
</dbReference>
<gene>
    <name evidence="12" type="ORF">PBRA_009375</name>
</gene>
<evidence type="ECO:0000256" key="10">
    <source>
        <dbReference type="RuleBase" id="RU365032"/>
    </source>
</evidence>
<comment type="similarity">
    <text evidence="1 10">Belongs to the histidine acid phosphatase family. VIP1 subfamily.</text>
</comment>
<dbReference type="GO" id="GO:0005524">
    <property type="term" value="F:ATP binding"/>
    <property type="evidence" value="ECO:0007669"/>
    <property type="project" value="UniProtKB-KW"/>
</dbReference>
<dbReference type="Proteomes" id="UP000039324">
    <property type="component" value="Unassembled WGS sequence"/>
</dbReference>
<evidence type="ECO:0000256" key="8">
    <source>
        <dbReference type="ARBA" id="ARBA00033696"/>
    </source>
</evidence>
<accession>A0A0G4J7C4</accession>
<dbReference type="EMBL" id="CDSF01000145">
    <property type="protein sequence ID" value="CEP03490.1"/>
    <property type="molecule type" value="Genomic_DNA"/>
</dbReference>
<dbReference type="Pfam" id="PF00328">
    <property type="entry name" value="His_Phos_2"/>
    <property type="match status" value="1"/>
</dbReference>
<evidence type="ECO:0000256" key="2">
    <source>
        <dbReference type="ARBA" id="ARBA00022490"/>
    </source>
</evidence>
<dbReference type="Pfam" id="PF18086">
    <property type="entry name" value="PPIP5K2_N"/>
    <property type="match status" value="1"/>
</dbReference>
<reference evidence="12 13" key="1">
    <citation type="submission" date="2015-02" db="EMBL/GenBank/DDBJ databases">
        <authorList>
            <person name="Chooi Y.-H."/>
        </authorList>
    </citation>
    <scope>NUCLEOTIDE SEQUENCE [LARGE SCALE GENOMIC DNA]</scope>
    <source>
        <strain evidence="12">E3</strain>
    </source>
</reference>